<evidence type="ECO:0000256" key="1">
    <source>
        <dbReference type="ARBA" id="ARBA00001798"/>
    </source>
</evidence>
<sequence length="584" mass="65288">MLDSNGKSTVFGLTIRDHDSRTMQHILRAYDVLPENPNHRHSLYLALTNLEKWLNDNEGKLIRDWLRVGGSLGDFPGPRAAQGPPINGNYSPATYPRKIAIDDHEVDTADDESNHGASTQLDEFPDHIDDISDRDAISDIVSILAGDLDDDQDDQEENYEEDNNEDTLDRRIAANGALIRELEAQGDANDAALARAAAARDALMIDLEDGYTFAELQGMIDDERSHASDDTHNQNDPELYIPVYTEERGYTQDELRAIYRQDLSVEHRVKIPSGSAECEICQEDFPLEDFLENITGHNHDDMLCCSGCIENAILYSIEDGRVDRVGCPICGTILNHEQVLKYSSAETRIRYNYLILSNTPGFIMCLGPKCDHGQMHPENHRENPVMMCESCNFLTCVVHKLPWHQGFSCEEFDGDESQIERLEADEATAKLLSENSKVCPTCKHGVTKTEGCDHLECRCGEAWCWECLASWQNILRIGLTAHARHCSNHPEPTRLLSSETDARARTMAELVHGGPVSEALAKARDARNEKRRVLLRPLALEAAEKRAMEEAGRKKEVGESLSGGGNGSGPARKKVKLVQAWEER</sequence>
<dbReference type="InterPro" id="IPR013083">
    <property type="entry name" value="Znf_RING/FYVE/PHD"/>
</dbReference>
<dbReference type="InterPro" id="IPR002867">
    <property type="entry name" value="IBR_dom"/>
</dbReference>
<dbReference type="OrthoDB" id="1431934at2759"/>
<dbReference type="CDD" id="cd20336">
    <property type="entry name" value="Rcat_RBR"/>
    <property type="match status" value="1"/>
</dbReference>
<evidence type="ECO:0000256" key="3">
    <source>
        <dbReference type="ARBA" id="ARBA00022679"/>
    </source>
</evidence>
<feature type="compositionally biased region" description="Acidic residues" evidence="9">
    <location>
        <begin position="147"/>
        <end position="166"/>
    </location>
</feature>
<comment type="catalytic activity">
    <reaction evidence="1">
        <text>[E2 ubiquitin-conjugating enzyme]-S-ubiquitinyl-L-cysteine + [acceptor protein]-L-lysine = [E2 ubiquitin-conjugating enzyme]-L-cysteine + [acceptor protein]-N(6)-ubiquitinyl-L-lysine.</text>
        <dbReference type="EC" id="2.3.2.31"/>
    </reaction>
</comment>
<evidence type="ECO:0000256" key="9">
    <source>
        <dbReference type="SAM" id="MobiDB-lite"/>
    </source>
</evidence>
<evidence type="ECO:0000256" key="7">
    <source>
        <dbReference type="ARBA" id="ARBA00022786"/>
    </source>
</evidence>
<dbReference type="InterPro" id="IPR044066">
    <property type="entry name" value="TRIAD_supradom"/>
</dbReference>
<evidence type="ECO:0000313" key="11">
    <source>
        <dbReference type="EMBL" id="CZT04298.1"/>
    </source>
</evidence>
<evidence type="ECO:0000256" key="6">
    <source>
        <dbReference type="ARBA" id="ARBA00022771"/>
    </source>
</evidence>
<keyword evidence="7" id="KW-0833">Ubl conjugation pathway</keyword>
<dbReference type="PANTHER" id="PTHR11685">
    <property type="entry name" value="RBR FAMILY RING FINGER AND IBR DOMAIN-CONTAINING"/>
    <property type="match status" value="1"/>
</dbReference>
<keyword evidence="12" id="KW-1185">Reference proteome</keyword>
<protein>
    <recommendedName>
        <fullName evidence="2">RBR-type E3 ubiquitin transferase</fullName>
        <ecNumber evidence="2">2.3.2.31</ecNumber>
    </recommendedName>
</protein>
<reference evidence="12" key="1">
    <citation type="submission" date="2016-03" db="EMBL/GenBank/DDBJ databases">
        <authorList>
            <person name="Guldener U."/>
        </authorList>
    </citation>
    <scope>NUCLEOTIDE SEQUENCE [LARGE SCALE GENOMIC DNA]</scope>
    <source>
        <strain evidence="12">04CH-RAC-A.6.1</strain>
    </source>
</reference>
<dbReference type="SMART" id="SM00647">
    <property type="entry name" value="IBR"/>
    <property type="match status" value="2"/>
</dbReference>
<dbReference type="GO" id="GO:0016567">
    <property type="term" value="P:protein ubiquitination"/>
    <property type="evidence" value="ECO:0007669"/>
    <property type="project" value="InterPro"/>
</dbReference>
<keyword evidence="5" id="KW-0677">Repeat</keyword>
<feature type="region of interest" description="Disordered" evidence="9">
    <location>
        <begin position="545"/>
        <end position="584"/>
    </location>
</feature>
<proteinExistence type="predicted"/>
<evidence type="ECO:0000256" key="2">
    <source>
        <dbReference type="ARBA" id="ARBA00012251"/>
    </source>
</evidence>
<dbReference type="Gene3D" id="1.20.120.1750">
    <property type="match status" value="1"/>
</dbReference>
<evidence type="ECO:0000259" key="10">
    <source>
        <dbReference type="PROSITE" id="PS51873"/>
    </source>
</evidence>
<dbReference type="Proteomes" id="UP000178912">
    <property type="component" value="Unassembled WGS sequence"/>
</dbReference>
<keyword evidence="8" id="KW-0862">Zinc</keyword>
<dbReference type="EMBL" id="FJUX01000068">
    <property type="protein sequence ID" value="CZT04298.1"/>
    <property type="molecule type" value="Genomic_DNA"/>
</dbReference>
<accession>A0A1E1L3X8</accession>
<dbReference type="SUPFAM" id="SSF57850">
    <property type="entry name" value="RING/U-box"/>
    <property type="match status" value="3"/>
</dbReference>
<feature type="compositionally biased region" description="Basic and acidic residues" evidence="9">
    <location>
        <begin position="545"/>
        <end position="558"/>
    </location>
</feature>
<dbReference type="CDD" id="cd20335">
    <property type="entry name" value="BRcat_RBR"/>
    <property type="match status" value="1"/>
</dbReference>
<dbReference type="Pfam" id="PF01485">
    <property type="entry name" value="IBR"/>
    <property type="match status" value="1"/>
</dbReference>
<dbReference type="GO" id="GO:0061630">
    <property type="term" value="F:ubiquitin protein ligase activity"/>
    <property type="evidence" value="ECO:0007669"/>
    <property type="project" value="UniProtKB-EC"/>
</dbReference>
<dbReference type="EC" id="2.3.2.31" evidence="2"/>
<evidence type="ECO:0000313" key="12">
    <source>
        <dbReference type="Proteomes" id="UP000178912"/>
    </source>
</evidence>
<dbReference type="AlphaFoldDB" id="A0A1E1L3X8"/>
<dbReference type="GO" id="GO:0008270">
    <property type="term" value="F:zinc ion binding"/>
    <property type="evidence" value="ECO:0007669"/>
    <property type="project" value="UniProtKB-KW"/>
</dbReference>
<evidence type="ECO:0000256" key="4">
    <source>
        <dbReference type="ARBA" id="ARBA00022723"/>
    </source>
</evidence>
<name>A0A1E1L3X8_9HELO</name>
<dbReference type="PROSITE" id="PS51873">
    <property type="entry name" value="TRIAD"/>
    <property type="match status" value="1"/>
</dbReference>
<keyword evidence="4" id="KW-0479">Metal-binding</keyword>
<keyword evidence="6" id="KW-0863">Zinc-finger</keyword>
<dbReference type="Gene3D" id="3.30.40.10">
    <property type="entry name" value="Zinc/RING finger domain, C3HC4 (zinc finger)"/>
    <property type="match status" value="1"/>
</dbReference>
<feature type="region of interest" description="Disordered" evidence="9">
    <location>
        <begin position="146"/>
        <end position="166"/>
    </location>
</feature>
<feature type="domain" description="RING-type" evidence="10">
    <location>
        <begin position="274"/>
        <end position="486"/>
    </location>
</feature>
<evidence type="ECO:0000256" key="5">
    <source>
        <dbReference type="ARBA" id="ARBA00022737"/>
    </source>
</evidence>
<dbReference type="Pfam" id="PF22191">
    <property type="entry name" value="IBR_1"/>
    <property type="match status" value="1"/>
</dbReference>
<keyword evidence="3" id="KW-0808">Transferase</keyword>
<evidence type="ECO:0000256" key="8">
    <source>
        <dbReference type="ARBA" id="ARBA00022833"/>
    </source>
</evidence>
<gene>
    <name evidence="11" type="ORF">RAG0_10797</name>
</gene>
<organism evidence="11 12">
    <name type="scientific">Rhynchosporium agropyri</name>
    <dbReference type="NCBI Taxonomy" id="914238"/>
    <lineage>
        <taxon>Eukaryota</taxon>
        <taxon>Fungi</taxon>
        <taxon>Dikarya</taxon>
        <taxon>Ascomycota</taxon>
        <taxon>Pezizomycotina</taxon>
        <taxon>Leotiomycetes</taxon>
        <taxon>Helotiales</taxon>
        <taxon>Ploettnerulaceae</taxon>
        <taxon>Rhynchosporium</taxon>
    </lineage>
</organism>
<dbReference type="InterPro" id="IPR031127">
    <property type="entry name" value="E3_UB_ligase_RBR"/>
</dbReference>